<sequence>MYSLVVFLCVLGTLCLLRDFSKREDSLSLGEEINELIPQFPRKAIQFWSNQSLALDAETPTEGRLEEIDRNWDLLMPAGGGLIHIETDEEYVLPPGMPLKSSNESVFWIISVYHQLHCLNGIRSALTQFYFGEVASPGDHSHVEHHEHVYHCLDYLRQIILCHGDTALEGSLDGLYGTSGWGTTHICKDQEAIRNFAEEKWRWAQVNLIRPNAV</sequence>
<dbReference type="GO" id="GO:0043386">
    <property type="term" value="P:mycotoxin biosynthetic process"/>
    <property type="evidence" value="ECO:0007669"/>
    <property type="project" value="InterPro"/>
</dbReference>
<comment type="pathway">
    <text evidence="1">Mycotoxin biosynthesis.</text>
</comment>
<proteinExistence type="inferred from homology"/>
<evidence type="ECO:0008006" key="7">
    <source>
        <dbReference type="Google" id="ProtNLM"/>
    </source>
</evidence>
<keyword evidence="2" id="KW-0560">Oxidoreductase</keyword>
<dbReference type="Pfam" id="PF11807">
    <property type="entry name" value="UstYa"/>
    <property type="match status" value="1"/>
</dbReference>
<accession>A0A139H3G8</accession>
<dbReference type="InterPro" id="IPR021765">
    <property type="entry name" value="UstYa-like"/>
</dbReference>
<evidence type="ECO:0000256" key="1">
    <source>
        <dbReference type="ARBA" id="ARBA00004685"/>
    </source>
</evidence>
<dbReference type="EMBL" id="LFZN01000156">
    <property type="protein sequence ID" value="KXS97016.1"/>
    <property type="molecule type" value="Genomic_DNA"/>
</dbReference>
<feature type="chain" id="PRO_5012249614" description="Oxidase ustYa" evidence="4">
    <location>
        <begin position="16"/>
        <end position="214"/>
    </location>
</feature>
<dbReference type="PANTHER" id="PTHR33365:SF11">
    <property type="entry name" value="TAT PATHWAY SIGNAL SEQUENCE"/>
    <property type="match status" value="1"/>
</dbReference>
<name>A0A139H3G8_9PEZI</name>
<evidence type="ECO:0000256" key="3">
    <source>
        <dbReference type="ARBA" id="ARBA00035112"/>
    </source>
</evidence>
<comment type="similarity">
    <text evidence="3">Belongs to the ustYa family.</text>
</comment>
<dbReference type="GO" id="GO:0016491">
    <property type="term" value="F:oxidoreductase activity"/>
    <property type="evidence" value="ECO:0007669"/>
    <property type="project" value="UniProtKB-KW"/>
</dbReference>
<evidence type="ECO:0000256" key="2">
    <source>
        <dbReference type="ARBA" id="ARBA00023002"/>
    </source>
</evidence>
<keyword evidence="4" id="KW-0732">Signal</keyword>
<evidence type="ECO:0000313" key="5">
    <source>
        <dbReference type="EMBL" id="KXS97016.1"/>
    </source>
</evidence>
<protein>
    <recommendedName>
        <fullName evidence="7">Oxidase ustYa</fullName>
    </recommendedName>
</protein>
<gene>
    <name evidence="5" type="ORF">AC578_1895</name>
</gene>
<dbReference type="OrthoDB" id="3687641at2759"/>
<keyword evidence="6" id="KW-1185">Reference proteome</keyword>
<dbReference type="Proteomes" id="UP000070133">
    <property type="component" value="Unassembled WGS sequence"/>
</dbReference>
<evidence type="ECO:0000313" key="6">
    <source>
        <dbReference type="Proteomes" id="UP000070133"/>
    </source>
</evidence>
<reference evidence="5 6" key="1">
    <citation type="submission" date="2015-07" db="EMBL/GenBank/DDBJ databases">
        <title>Comparative genomics of the Sigatoka disease complex on banana suggests a link between parallel evolutionary changes in Pseudocercospora fijiensis and Pseudocercospora eumusae and increased virulence on the banana host.</title>
        <authorList>
            <person name="Chang T.-C."/>
            <person name="Salvucci A."/>
            <person name="Crous P.W."/>
            <person name="Stergiopoulos I."/>
        </authorList>
    </citation>
    <scope>NUCLEOTIDE SEQUENCE [LARGE SCALE GENOMIC DNA]</scope>
    <source>
        <strain evidence="5 6">CBS 114824</strain>
    </source>
</reference>
<dbReference type="AlphaFoldDB" id="A0A139H3G8"/>
<feature type="signal peptide" evidence="4">
    <location>
        <begin position="1"/>
        <end position="15"/>
    </location>
</feature>
<dbReference type="PANTHER" id="PTHR33365">
    <property type="entry name" value="YALI0B05434P"/>
    <property type="match status" value="1"/>
</dbReference>
<comment type="caution">
    <text evidence="5">The sequence shown here is derived from an EMBL/GenBank/DDBJ whole genome shotgun (WGS) entry which is preliminary data.</text>
</comment>
<organism evidence="5 6">
    <name type="scientific">Pseudocercospora eumusae</name>
    <dbReference type="NCBI Taxonomy" id="321146"/>
    <lineage>
        <taxon>Eukaryota</taxon>
        <taxon>Fungi</taxon>
        <taxon>Dikarya</taxon>
        <taxon>Ascomycota</taxon>
        <taxon>Pezizomycotina</taxon>
        <taxon>Dothideomycetes</taxon>
        <taxon>Dothideomycetidae</taxon>
        <taxon>Mycosphaerellales</taxon>
        <taxon>Mycosphaerellaceae</taxon>
        <taxon>Pseudocercospora</taxon>
    </lineage>
</organism>
<dbReference type="STRING" id="321146.A0A139H3G8"/>
<evidence type="ECO:0000256" key="4">
    <source>
        <dbReference type="SAM" id="SignalP"/>
    </source>
</evidence>